<sequence>MPSPAPRRRRSPGAAALVVALVLLSVCAGGAPASALSPLRLRFPVMAGTKLVSASGSACTAGAVLQYTSLYTRISQAAAATRYVLTAKHCASMRESVRLGSGVDGYVSWQSPDTDLELITVPPGSSRSESCGPTGSGAIRCSIVVQYYPRATGRVVLPASTNGRDITPAVMRYAEPPGGEVTFCRSGAASGADCTMRTTRTPSPVLFGLPGAASATPSSGNPSIPGDSGAPLVSPSNGFTDVTVYGILHGGLSYGGAWQNHYVRMSRFFEETSGYSLAPAR</sequence>
<name>A0A251XQT7_9MICO</name>
<dbReference type="Proteomes" id="UP000195106">
    <property type="component" value="Unassembled WGS sequence"/>
</dbReference>
<evidence type="ECO:0000313" key="2">
    <source>
        <dbReference type="Proteomes" id="UP000195106"/>
    </source>
</evidence>
<dbReference type="AlphaFoldDB" id="A0A251XQT7"/>
<reference evidence="1 2" key="1">
    <citation type="submission" date="2016-08" db="EMBL/GenBank/DDBJ databases">
        <title>Genome sequence of Clavibacter michiganensis spp. strain CASJ009.</title>
        <authorList>
            <person name="Thapa S.P."/>
            <person name="Coaker G."/>
        </authorList>
    </citation>
    <scope>NUCLEOTIDE SEQUENCE [LARGE SCALE GENOMIC DNA]</scope>
    <source>
        <strain evidence="1">CASJ009</strain>
    </source>
</reference>
<proteinExistence type="predicted"/>
<accession>A0A251XQT7</accession>
<gene>
    <name evidence="1" type="ORF">CMsap09_02875</name>
</gene>
<protein>
    <submittedName>
        <fullName evidence="1">Uncharacterized protein</fullName>
    </submittedName>
</protein>
<comment type="caution">
    <text evidence="1">The sequence shown here is derived from an EMBL/GenBank/DDBJ whole genome shotgun (WGS) entry which is preliminary data.</text>
</comment>
<dbReference type="SUPFAM" id="SSF50494">
    <property type="entry name" value="Trypsin-like serine proteases"/>
    <property type="match status" value="1"/>
</dbReference>
<organism evidence="1 2">
    <name type="scientific">Clavibacter michiganensis</name>
    <dbReference type="NCBI Taxonomy" id="28447"/>
    <lineage>
        <taxon>Bacteria</taxon>
        <taxon>Bacillati</taxon>
        <taxon>Actinomycetota</taxon>
        <taxon>Actinomycetes</taxon>
        <taxon>Micrococcales</taxon>
        <taxon>Microbacteriaceae</taxon>
        <taxon>Clavibacter</taxon>
    </lineage>
</organism>
<evidence type="ECO:0000313" key="1">
    <source>
        <dbReference type="EMBL" id="OUE07866.1"/>
    </source>
</evidence>
<dbReference type="InterPro" id="IPR009003">
    <property type="entry name" value="Peptidase_S1_PA"/>
</dbReference>
<dbReference type="EMBL" id="MDHJ01000001">
    <property type="protein sequence ID" value="OUE07866.1"/>
    <property type="molecule type" value="Genomic_DNA"/>
</dbReference>